<organism evidence="1 2">
    <name type="scientific">Desulfonema limicola</name>
    <dbReference type="NCBI Taxonomy" id="45656"/>
    <lineage>
        <taxon>Bacteria</taxon>
        <taxon>Pseudomonadati</taxon>
        <taxon>Thermodesulfobacteriota</taxon>
        <taxon>Desulfobacteria</taxon>
        <taxon>Desulfobacterales</taxon>
        <taxon>Desulfococcaceae</taxon>
        <taxon>Desulfonema</taxon>
    </lineage>
</organism>
<name>A0A975BDG3_9BACT</name>
<protein>
    <submittedName>
        <fullName evidence="1">Uncharacterized protein</fullName>
    </submittedName>
</protein>
<sequence length="41" mass="5154">MYFERRLDKQTAENLKYRKRMFSLWKKQNGLCLVCKQRITE</sequence>
<proteinExistence type="predicted"/>
<gene>
    <name evidence="1" type="ORF">dnl_55480</name>
</gene>
<accession>A0A975BDG3</accession>
<evidence type="ECO:0000313" key="1">
    <source>
        <dbReference type="EMBL" id="QTA83154.1"/>
    </source>
</evidence>
<evidence type="ECO:0000313" key="2">
    <source>
        <dbReference type="Proteomes" id="UP000663720"/>
    </source>
</evidence>
<reference evidence="1" key="1">
    <citation type="journal article" date="2021" name="Microb. Physiol.">
        <title>Proteogenomic Insights into the Physiology of Marine, Sulfate-Reducing, Filamentous Desulfonema limicola and Desulfonema magnum.</title>
        <authorList>
            <person name="Schnaars V."/>
            <person name="Wohlbrand L."/>
            <person name="Scheve S."/>
            <person name="Hinrichs C."/>
            <person name="Reinhardt R."/>
            <person name="Rabus R."/>
        </authorList>
    </citation>
    <scope>NUCLEOTIDE SEQUENCE</scope>
    <source>
        <strain evidence="1">5ac10</strain>
    </source>
</reference>
<dbReference type="EMBL" id="CP061799">
    <property type="protein sequence ID" value="QTA83154.1"/>
    <property type="molecule type" value="Genomic_DNA"/>
</dbReference>
<keyword evidence="2" id="KW-1185">Reference proteome</keyword>
<dbReference type="KEGG" id="dli:dnl_55480"/>
<dbReference type="Proteomes" id="UP000663720">
    <property type="component" value="Chromosome"/>
</dbReference>
<dbReference type="AlphaFoldDB" id="A0A975BDG3"/>